<dbReference type="PANTHER" id="PTHR11787">
    <property type="entry name" value="RAB GDP-DISSOCIATION INHIBITOR"/>
    <property type="match status" value="1"/>
</dbReference>
<dbReference type="GO" id="GO:0005634">
    <property type="term" value="C:nucleus"/>
    <property type="evidence" value="ECO:0007669"/>
    <property type="project" value="TreeGrafter"/>
</dbReference>
<dbReference type="EMBL" id="JAGRRH010000019">
    <property type="protein sequence ID" value="KAG7349367.1"/>
    <property type="molecule type" value="Genomic_DNA"/>
</dbReference>
<comment type="caution">
    <text evidence="2">The sequence shown here is derived from an EMBL/GenBank/DDBJ whole genome shotgun (WGS) entry which is preliminary data.</text>
</comment>
<reference evidence="2" key="1">
    <citation type="journal article" date="2021" name="Sci. Rep.">
        <title>Diploid genomic architecture of Nitzschia inconspicua, an elite biomass production diatom.</title>
        <authorList>
            <person name="Oliver A."/>
            <person name="Podell S."/>
            <person name="Pinowska A."/>
            <person name="Traller J.C."/>
            <person name="Smith S.R."/>
            <person name="McClure R."/>
            <person name="Beliaev A."/>
            <person name="Bohutskyi P."/>
            <person name="Hill E.A."/>
            <person name="Rabines A."/>
            <person name="Zheng H."/>
            <person name="Allen L.Z."/>
            <person name="Kuo A."/>
            <person name="Grigoriev I.V."/>
            <person name="Allen A.E."/>
            <person name="Hazlebeck D."/>
            <person name="Allen E.E."/>
        </authorList>
    </citation>
    <scope>NUCLEOTIDE SEQUENCE</scope>
    <source>
        <strain evidence="2">Hildebrandi</strain>
    </source>
</reference>
<dbReference type="AlphaFoldDB" id="A0A9K3KTB5"/>
<dbReference type="InterPro" id="IPR018203">
    <property type="entry name" value="GDP_dissociation_inhibitor"/>
</dbReference>
<dbReference type="Pfam" id="PF00996">
    <property type="entry name" value="GDI"/>
    <property type="match status" value="3"/>
</dbReference>
<dbReference type="GO" id="GO:0005092">
    <property type="term" value="F:GDP-dissociation inhibitor activity"/>
    <property type="evidence" value="ECO:0007669"/>
    <property type="project" value="InterPro"/>
</dbReference>
<accession>A0A9K3KTB5</accession>
<dbReference type="GO" id="GO:0016192">
    <property type="term" value="P:vesicle-mediated transport"/>
    <property type="evidence" value="ECO:0007669"/>
    <property type="project" value="TreeGrafter"/>
</dbReference>
<feature type="region of interest" description="Disordered" evidence="1">
    <location>
        <begin position="1"/>
        <end position="38"/>
    </location>
</feature>
<name>A0A9K3KTB5_9STRA</name>
<evidence type="ECO:0000313" key="2">
    <source>
        <dbReference type="EMBL" id="KAG7349367.1"/>
    </source>
</evidence>
<organism evidence="2 3">
    <name type="scientific">Nitzschia inconspicua</name>
    <dbReference type="NCBI Taxonomy" id="303405"/>
    <lineage>
        <taxon>Eukaryota</taxon>
        <taxon>Sar</taxon>
        <taxon>Stramenopiles</taxon>
        <taxon>Ochrophyta</taxon>
        <taxon>Bacillariophyta</taxon>
        <taxon>Bacillariophyceae</taxon>
        <taxon>Bacillariophycidae</taxon>
        <taxon>Bacillariales</taxon>
        <taxon>Bacillariaceae</taxon>
        <taxon>Nitzschia</taxon>
    </lineage>
</organism>
<dbReference type="GO" id="GO:0005968">
    <property type="term" value="C:Rab-protein geranylgeranyltransferase complex"/>
    <property type="evidence" value="ECO:0007669"/>
    <property type="project" value="TreeGrafter"/>
</dbReference>
<dbReference type="PANTHER" id="PTHR11787:SF4">
    <property type="entry name" value="CHM, RAB ESCORT PROTEIN 1"/>
    <property type="match status" value="1"/>
</dbReference>
<evidence type="ECO:0000313" key="3">
    <source>
        <dbReference type="Proteomes" id="UP000693970"/>
    </source>
</evidence>
<sequence>MVDVPNEINGLHCDANTDDKQQPTPNEQSTDDPPRDDEGLLLEYDTVICGTGLVQSILASALARAGKSVLHCDGSDLYGELDAVWSFETIEQLYDQYGQGKGNDEEISNSAVDKDIWSVPLSPKGGLSSLQFHSLHTVRYFGIETGTAVESRYGKGTVRSIERNQTINDDTFTLQLELSDWKLADQKSPVLYISVPSTVMDDSVHLEEHLHAVQNIRSTTTVQAEELMKLHRFFALDATPAFILASGPAVQGMIASNVADYLEFKAVEGLYWLEASQDNDKNFELSRVPCSKNDVFGTKLLAPMDKRRLMKFIQLSMDYATKMAVAEELEVEAMETEVEVLSLNERHLNQGRSLARPQNKAVATNDLQALEQHMEDGNLSFDEFLTQNYKLSPKLRSIVRYALAWETDPTSTSLATGMLILRRHLQALGRYGNTAFLCPMYGSGELSQAFCRSAAVFGATYLLRRAPLAVQYEEKLCDDSSKTVKGVILSGDTGSDEEIIKGKLVKCSNVVVPATALMTGTKSTCRIVRRLSILKGQVIPSENREQRYVVFIPPNTIGNSHAIHGALLDRSVAVSPFGCTLLHLTTTVENKNHDPDNILEHAKNAILTSKRLVNNKGDDVDSLVELYHVTFSHSLAQVSEEPSDLTNGIHICNHSGQTLTADVAFEQARSLFQTICPGMEFLGLSKSFDEAIQQRAREKRYDDDEKMMLESALSMIVDKSANSNKSAATTAAAAKDVAKREVLLDLRVSFCERASLATLDVT</sequence>
<protein>
    <submittedName>
        <fullName evidence="2">GDP dissociation inhibitor</fullName>
    </submittedName>
</protein>
<evidence type="ECO:0000256" key="1">
    <source>
        <dbReference type="SAM" id="MobiDB-lite"/>
    </source>
</evidence>
<gene>
    <name evidence="2" type="ORF">IV203_011964</name>
</gene>
<proteinExistence type="predicted"/>
<dbReference type="GO" id="GO:0005829">
    <property type="term" value="C:cytosol"/>
    <property type="evidence" value="ECO:0007669"/>
    <property type="project" value="TreeGrafter"/>
</dbReference>
<dbReference type="Proteomes" id="UP000693970">
    <property type="component" value="Unassembled WGS sequence"/>
</dbReference>
<dbReference type="GO" id="GO:0007264">
    <property type="term" value="P:small GTPase-mediated signal transduction"/>
    <property type="evidence" value="ECO:0007669"/>
    <property type="project" value="InterPro"/>
</dbReference>
<reference evidence="2" key="2">
    <citation type="submission" date="2021-04" db="EMBL/GenBank/DDBJ databases">
        <authorList>
            <person name="Podell S."/>
        </authorList>
    </citation>
    <scope>NUCLEOTIDE SEQUENCE</scope>
    <source>
        <strain evidence="2">Hildebrandi</strain>
    </source>
</reference>
<dbReference type="OrthoDB" id="9446342at2759"/>
<keyword evidence="3" id="KW-1185">Reference proteome</keyword>